<dbReference type="AlphaFoldDB" id="A0ABD3XUW7"/>
<name>A0ABD3XUW7_SINWO</name>
<evidence type="ECO:0000313" key="2">
    <source>
        <dbReference type="EMBL" id="KAL3889366.1"/>
    </source>
</evidence>
<feature type="domain" description="C-type lectin" evidence="1">
    <location>
        <begin position="1"/>
        <end position="105"/>
    </location>
</feature>
<dbReference type="InterPro" id="IPR016187">
    <property type="entry name" value="CTDL_fold"/>
</dbReference>
<dbReference type="SUPFAM" id="SSF56436">
    <property type="entry name" value="C-type lectin-like"/>
    <property type="match status" value="1"/>
</dbReference>
<proteinExistence type="predicted"/>
<dbReference type="EMBL" id="JBJQND010000001">
    <property type="protein sequence ID" value="KAL3889366.1"/>
    <property type="molecule type" value="Genomic_DNA"/>
</dbReference>
<reference evidence="2 3" key="1">
    <citation type="submission" date="2024-11" db="EMBL/GenBank/DDBJ databases">
        <title>Chromosome-level genome assembly of the freshwater bivalve Anodonta woodiana.</title>
        <authorList>
            <person name="Chen X."/>
        </authorList>
    </citation>
    <scope>NUCLEOTIDE SEQUENCE [LARGE SCALE GENOMIC DNA]</scope>
    <source>
        <strain evidence="2">MN2024</strain>
        <tissue evidence="2">Gills</tissue>
    </source>
</reference>
<organism evidence="2 3">
    <name type="scientific">Sinanodonta woodiana</name>
    <name type="common">Chinese pond mussel</name>
    <name type="synonym">Anodonta woodiana</name>
    <dbReference type="NCBI Taxonomy" id="1069815"/>
    <lineage>
        <taxon>Eukaryota</taxon>
        <taxon>Metazoa</taxon>
        <taxon>Spiralia</taxon>
        <taxon>Lophotrochozoa</taxon>
        <taxon>Mollusca</taxon>
        <taxon>Bivalvia</taxon>
        <taxon>Autobranchia</taxon>
        <taxon>Heteroconchia</taxon>
        <taxon>Palaeoheterodonta</taxon>
        <taxon>Unionida</taxon>
        <taxon>Unionoidea</taxon>
        <taxon>Unionidae</taxon>
        <taxon>Unioninae</taxon>
        <taxon>Sinanodonta</taxon>
    </lineage>
</organism>
<dbReference type="Proteomes" id="UP001634394">
    <property type="component" value="Unassembled WGS sequence"/>
</dbReference>
<sequence length="108" mass="12295">MDACEGEGAKLIIIMNEIESLQVRNAIKAAGIQTCPMNGLQKTLSNGIVTWKWWNGENLSYFGWEPGRPNNYYGNENCVCFWTGAVTQYKFDDVDCSWRNSFVCQKII</sequence>
<dbReference type="InterPro" id="IPR001304">
    <property type="entry name" value="C-type_lectin-like"/>
</dbReference>
<evidence type="ECO:0000259" key="1">
    <source>
        <dbReference type="PROSITE" id="PS50041"/>
    </source>
</evidence>
<gene>
    <name evidence="2" type="ORF">ACJMK2_001710</name>
</gene>
<protein>
    <recommendedName>
        <fullName evidence="1">C-type lectin domain-containing protein</fullName>
    </recommendedName>
</protein>
<evidence type="ECO:0000313" key="3">
    <source>
        <dbReference type="Proteomes" id="UP001634394"/>
    </source>
</evidence>
<dbReference type="InterPro" id="IPR016186">
    <property type="entry name" value="C-type_lectin-like/link_sf"/>
</dbReference>
<keyword evidence="3" id="KW-1185">Reference proteome</keyword>
<comment type="caution">
    <text evidence="2">The sequence shown here is derived from an EMBL/GenBank/DDBJ whole genome shotgun (WGS) entry which is preliminary data.</text>
</comment>
<accession>A0ABD3XUW7</accession>
<dbReference type="Gene3D" id="3.10.100.10">
    <property type="entry name" value="Mannose-Binding Protein A, subunit A"/>
    <property type="match status" value="1"/>
</dbReference>
<dbReference type="PROSITE" id="PS50041">
    <property type="entry name" value="C_TYPE_LECTIN_2"/>
    <property type="match status" value="1"/>
</dbReference>
<dbReference type="Pfam" id="PF00059">
    <property type="entry name" value="Lectin_C"/>
    <property type="match status" value="1"/>
</dbReference>